<accession>A0AAE1JEE4</accession>
<dbReference type="EMBL" id="JAWXYG010000006">
    <property type="protein sequence ID" value="KAK4268875.1"/>
    <property type="molecule type" value="Genomic_DNA"/>
</dbReference>
<evidence type="ECO:0000256" key="1">
    <source>
        <dbReference type="SAM" id="SignalP"/>
    </source>
</evidence>
<evidence type="ECO:0008006" key="4">
    <source>
        <dbReference type="Google" id="ProtNLM"/>
    </source>
</evidence>
<sequence length="97" mass="10973">MNLPPQTLAWTLFFFWSFLPPQNTLSTFSLSLSVLQSSVSDISERFSSYFLFNLLYHSEAYCDVTFLNLSSFSALCFPSGLVPSTLFELSSYVRGLT</sequence>
<protein>
    <recommendedName>
        <fullName evidence="4">Secreted protein</fullName>
    </recommendedName>
</protein>
<comment type="caution">
    <text evidence="2">The sequence shown here is derived from an EMBL/GenBank/DDBJ whole genome shotgun (WGS) entry which is preliminary data.</text>
</comment>
<keyword evidence="3" id="KW-1185">Reference proteome</keyword>
<evidence type="ECO:0000313" key="3">
    <source>
        <dbReference type="Proteomes" id="UP001293593"/>
    </source>
</evidence>
<feature type="chain" id="PRO_5041964031" description="Secreted protein" evidence="1">
    <location>
        <begin position="27"/>
        <end position="97"/>
    </location>
</feature>
<evidence type="ECO:0000313" key="2">
    <source>
        <dbReference type="EMBL" id="KAK4268875.1"/>
    </source>
</evidence>
<name>A0AAE1JEE4_9FABA</name>
<keyword evidence="1" id="KW-0732">Signal</keyword>
<dbReference type="AlphaFoldDB" id="A0AAE1JEE4"/>
<gene>
    <name evidence="2" type="ORF">QN277_022104</name>
</gene>
<feature type="signal peptide" evidence="1">
    <location>
        <begin position="1"/>
        <end position="26"/>
    </location>
</feature>
<dbReference type="Proteomes" id="UP001293593">
    <property type="component" value="Unassembled WGS sequence"/>
</dbReference>
<reference evidence="2" key="1">
    <citation type="submission" date="2023-10" db="EMBL/GenBank/DDBJ databases">
        <title>Chromosome-level genome of the transformable northern wattle, Acacia crassicarpa.</title>
        <authorList>
            <person name="Massaro I."/>
            <person name="Sinha N.R."/>
            <person name="Poethig S."/>
            <person name="Leichty A.R."/>
        </authorList>
    </citation>
    <scope>NUCLEOTIDE SEQUENCE</scope>
    <source>
        <strain evidence="2">Acra3RX</strain>
        <tissue evidence="2">Leaf</tissue>
    </source>
</reference>
<organism evidence="2 3">
    <name type="scientific">Acacia crassicarpa</name>
    <name type="common">northern wattle</name>
    <dbReference type="NCBI Taxonomy" id="499986"/>
    <lineage>
        <taxon>Eukaryota</taxon>
        <taxon>Viridiplantae</taxon>
        <taxon>Streptophyta</taxon>
        <taxon>Embryophyta</taxon>
        <taxon>Tracheophyta</taxon>
        <taxon>Spermatophyta</taxon>
        <taxon>Magnoliopsida</taxon>
        <taxon>eudicotyledons</taxon>
        <taxon>Gunneridae</taxon>
        <taxon>Pentapetalae</taxon>
        <taxon>rosids</taxon>
        <taxon>fabids</taxon>
        <taxon>Fabales</taxon>
        <taxon>Fabaceae</taxon>
        <taxon>Caesalpinioideae</taxon>
        <taxon>mimosoid clade</taxon>
        <taxon>Acacieae</taxon>
        <taxon>Acacia</taxon>
    </lineage>
</organism>
<proteinExistence type="predicted"/>